<evidence type="ECO:0000256" key="1">
    <source>
        <dbReference type="SAM" id="MobiDB-lite"/>
    </source>
</evidence>
<dbReference type="AlphaFoldDB" id="A0A8J3MW72"/>
<dbReference type="RefSeq" id="WP_220199117.1">
    <property type="nucleotide sequence ID" value="NZ_BNJF01000007.1"/>
</dbReference>
<feature type="region of interest" description="Disordered" evidence="1">
    <location>
        <begin position="283"/>
        <end position="435"/>
    </location>
</feature>
<accession>A0A8J3MW72</accession>
<feature type="region of interest" description="Disordered" evidence="1">
    <location>
        <begin position="180"/>
        <end position="201"/>
    </location>
</feature>
<dbReference type="EMBL" id="BNJF01000007">
    <property type="protein sequence ID" value="GHO50050.1"/>
    <property type="molecule type" value="Genomic_DNA"/>
</dbReference>
<feature type="compositionally biased region" description="Polar residues" evidence="1">
    <location>
        <begin position="223"/>
        <end position="233"/>
    </location>
</feature>
<dbReference type="InterPro" id="IPR052948">
    <property type="entry name" value="Low_temp-induced_all0457"/>
</dbReference>
<evidence type="ECO:0008006" key="5">
    <source>
        <dbReference type="Google" id="ProtNLM"/>
    </source>
</evidence>
<reference evidence="3" key="1">
    <citation type="submission" date="2020-10" db="EMBL/GenBank/DDBJ databases">
        <title>Taxonomic study of unclassified bacteria belonging to the class Ktedonobacteria.</title>
        <authorList>
            <person name="Yabe S."/>
            <person name="Wang C.M."/>
            <person name="Zheng Y."/>
            <person name="Sakai Y."/>
            <person name="Cavaletti L."/>
            <person name="Monciardini P."/>
            <person name="Donadio S."/>
        </authorList>
    </citation>
    <scope>NUCLEOTIDE SEQUENCE</scope>
    <source>
        <strain evidence="3">SOSP1-1</strain>
    </source>
</reference>
<dbReference type="Proteomes" id="UP000612362">
    <property type="component" value="Unassembled WGS sequence"/>
</dbReference>
<feature type="compositionally biased region" description="Polar residues" evidence="1">
    <location>
        <begin position="283"/>
        <end position="313"/>
    </location>
</feature>
<feature type="compositionally biased region" description="Polar residues" evidence="1">
    <location>
        <begin position="399"/>
        <end position="415"/>
    </location>
</feature>
<evidence type="ECO:0000256" key="2">
    <source>
        <dbReference type="SAM" id="Phobius"/>
    </source>
</evidence>
<feature type="compositionally biased region" description="Polar residues" evidence="1">
    <location>
        <begin position="366"/>
        <end position="377"/>
    </location>
</feature>
<organism evidence="3 4">
    <name type="scientific">Ktedonospora formicarum</name>
    <dbReference type="NCBI Taxonomy" id="2778364"/>
    <lineage>
        <taxon>Bacteria</taxon>
        <taxon>Bacillati</taxon>
        <taxon>Chloroflexota</taxon>
        <taxon>Ktedonobacteria</taxon>
        <taxon>Ktedonobacterales</taxon>
        <taxon>Ktedonobacteraceae</taxon>
        <taxon>Ktedonospora</taxon>
    </lineage>
</organism>
<dbReference type="PANTHER" id="PTHR36109">
    <property type="entry name" value="MEMBRANE PROTEIN-RELATED"/>
    <property type="match status" value="1"/>
</dbReference>
<feature type="compositionally biased region" description="Basic and acidic residues" evidence="1">
    <location>
        <begin position="184"/>
        <end position="193"/>
    </location>
</feature>
<feature type="compositionally biased region" description="Basic and acidic residues" evidence="1">
    <location>
        <begin position="380"/>
        <end position="398"/>
    </location>
</feature>
<gene>
    <name evidence="3" type="ORF">KSX_82130</name>
</gene>
<feature type="transmembrane region" description="Helical" evidence="2">
    <location>
        <begin position="68"/>
        <end position="91"/>
    </location>
</feature>
<keyword evidence="2" id="KW-1133">Transmembrane helix</keyword>
<feature type="transmembrane region" description="Helical" evidence="2">
    <location>
        <begin position="97"/>
        <end position="123"/>
    </location>
</feature>
<feature type="compositionally biased region" description="Polar residues" evidence="1">
    <location>
        <begin position="322"/>
        <end position="352"/>
    </location>
</feature>
<sequence length="435" mass="47264">MSTRSQTTAVGVFTDRIQVDRALEALHNAGFSDDQIGFIQRDLRDAASERAATDATAVEATTEEKSDAAATGAVGGGILGGLLGAAAALVIPGIGPALAGGILVTTLGGVAIGAVAGGLIGALTNMGIPEEEAQYYQQELSAGRMLLTVNAGARYEEAMTLLRSQGAYDVYTQPGRQEPITNTYERRPEEEARYAPPTRPGYDMTYPDNTIEQPAQAVGAGQESYNMPPTYTRENGGFRQDMPQNYRENQYRRSEDPTGEPVASQEGVRANNQPYADDVNQRVFNNANGTPQQPGQQYAPTYSSEAPQPNQAGATADAPEYTNPSSQTTYREGEQRQTPNFQEPNRTFQSSEMRQEGYRTDAAPGTGTNNASQTYNESGMAHRESDPYQKQQRVKDVDTQSMRENQAGTNQQPQRNLRPDERDTDNTPPPPNYRQ</sequence>
<evidence type="ECO:0000313" key="4">
    <source>
        <dbReference type="Proteomes" id="UP000612362"/>
    </source>
</evidence>
<dbReference type="PANTHER" id="PTHR36109:SF2">
    <property type="entry name" value="MEMBRANE PROTEIN"/>
    <property type="match status" value="1"/>
</dbReference>
<keyword evidence="2" id="KW-0812">Transmembrane</keyword>
<keyword evidence="2" id="KW-0472">Membrane</keyword>
<keyword evidence="4" id="KW-1185">Reference proteome</keyword>
<feature type="region of interest" description="Disordered" evidence="1">
    <location>
        <begin position="218"/>
        <end position="269"/>
    </location>
</feature>
<comment type="caution">
    <text evidence="3">The sequence shown here is derived from an EMBL/GenBank/DDBJ whole genome shotgun (WGS) entry which is preliminary data.</text>
</comment>
<evidence type="ECO:0000313" key="3">
    <source>
        <dbReference type="EMBL" id="GHO50050.1"/>
    </source>
</evidence>
<proteinExistence type="predicted"/>
<name>A0A8J3MW72_9CHLR</name>
<protein>
    <recommendedName>
        <fullName evidence="5">General stress protein 17M-like domain-containing protein</fullName>
    </recommendedName>
</protein>